<dbReference type="SMART" id="SM00225">
    <property type="entry name" value="BTB"/>
    <property type="match status" value="1"/>
</dbReference>
<comment type="subcellular location">
    <subcellularLocation>
        <location evidence="1">Nucleus</location>
    </subcellularLocation>
</comment>
<evidence type="ECO:0000256" key="4">
    <source>
        <dbReference type="ARBA" id="ARBA00022912"/>
    </source>
</evidence>
<keyword evidence="14" id="KW-1185">Reference proteome</keyword>
<organism evidence="13 14">
    <name type="scientific">Clarias magur</name>
    <name type="common">Asian catfish</name>
    <name type="synonym">Macropteronotus magur</name>
    <dbReference type="NCBI Taxonomy" id="1594786"/>
    <lineage>
        <taxon>Eukaryota</taxon>
        <taxon>Metazoa</taxon>
        <taxon>Chordata</taxon>
        <taxon>Craniata</taxon>
        <taxon>Vertebrata</taxon>
        <taxon>Euteleostomi</taxon>
        <taxon>Actinopterygii</taxon>
        <taxon>Neopterygii</taxon>
        <taxon>Teleostei</taxon>
        <taxon>Ostariophysi</taxon>
        <taxon>Siluriformes</taxon>
        <taxon>Clariidae</taxon>
        <taxon>Clarias</taxon>
    </lineage>
</organism>
<dbReference type="PANTHER" id="PTHR23081">
    <property type="entry name" value="RNA POLYMERASE II CTD PHOSPHATASE"/>
    <property type="match status" value="1"/>
</dbReference>
<dbReference type="AlphaFoldDB" id="A0A8J4TLX3"/>
<feature type="compositionally biased region" description="Polar residues" evidence="9">
    <location>
        <begin position="847"/>
        <end position="858"/>
    </location>
</feature>
<dbReference type="InterPro" id="IPR001357">
    <property type="entry name" value="BRCT_dom"/>
</dbReference>
<sequence length="1031" mass="114523">FLDPEKKLFSHRILSRDECIDPFSKTGNLRNLFPCGDSMVCIIDDREDVWKFAPNLITVKKYVYFKGTGDINAPPGSREAQLAKKSTGSLASQPLETTSTSGSIADEGRNNGRRKQDKDKKSLYDDARLEETQGASASQRANPDGKRTEKSHSSNKSDIKAEELGGSDGARQSGDAEERETVTVVEGGDSGKVGSASNKNDRSLETIQPKDTSVDEECCDREENGDGVLDADGVCDVDEESLGDNGCDKKETETESQNSEQSGVTMGEESLDHIMVDEEEEEEEDTDKDDHLIYLQEILMRIHNEYYSRYEAYLRGDFSETPDIRKIVPELKSSSLAGTNIVFSGLYPTNYPMERTRESYHAKALGAKVSKSLMLNAKDPNCTTHLIAARAGTEKVRHAQACKHLHVVNPDWLWGCLERWERVEEQLFPLKEDFTKSQRSSSPSPFPDVQEPFPAPVIDPVSIQPKVRPPPEVHTYDSVTGKLIRRGPQVPRSLQKSSAMTSGHEVPFRDMRFLQQEDVDSSRPDDEQPAPSRRKRQPSLSETMPLYTLCKEDLDSMDREVDDILGEESDNDSEGKEKDERMEGEEEDDTSHQSAEPTDYQQTLGSSVKDTTSTPKEDRSQTGSTARGHKRKLQDTREEDDDMDGDMASQSSKESNEDGMQSATQENSCDGASGVPTGSMVQVCFPNVQTSVLNSLNRQREDGQLCDLSIHVQGHVFKAHRCVLAASSPYFHDQVLLKNMSTVSIPAVMDPLAFERVLSCAYTGQLQMLREDIVNYLTIGSVLQMWHIVDKCTELLKEDRGGSSGPQGTTPSSESTRCSGIANRDSYGGGEGQAQSMVQPLNRPSLIESQSPSSTNYFSPKDASFGGTMPSTGTVGDGGMHSTPNYCMPSSREDAFLIDEEEEEDDELVYPRKQEQGSGRRKKSTPASDQEMGVSDSFGVSSYQDIESSPPQKRPMYSQPSIMPRKQWVVVKTERSRDDDFIVVSGEEGGENEDEQELDIAKERERERTFNISNVRTLSADLSTREEIEAQ</sequence>
<feature type="compositionally biased region" description="Basic and acidic residues" evidence="9">
    <location>
        <begin position="143"/>
        <end position="163"/>
    </location>
</feature>
<dbReference type="PROSITE" id="PS50969">
    <property type="entry name" value="FCP1"/>
    <property type="match status" value="1"/>
</dbReference>
<feature type="compositionally biased region" description="Polar residues" evidence="9">
    <location>
        <begin position="648"/>
        <end position="670"/>
    </location>
</feature>
<dbReference type="GO" id="GO:0005634">
    <property type="term" value="C:nucleus"/>
    <property type="evidence" value="ECO:0007669"/>
    <property type="project" value="UniProtKB-SubCell"/>
</dbReference>
<feature type="compositionally biased region" description="Polar residues" evidence="9">
    <location>
        <begin position="592"/>
        <end position="614"/>
    </location>
</feature>
<proteinExistence type="predicted"/>
<comment type="catalytic activity">
    <reaction evidence="7">
        <text>O-phospho-L-seryl-[protein] + H2O = L-seryl-[protein] + phosphate</text>
        <dbReference type="Rhea" id="RHEA:20629"/>
        <dbReference type="Rhea" id="RHEA-COMP:9863"/>
        <dbReference type="Rhea" id="RHEA-COMP:11604"/>
        <dbReference type="ChEBI" id="CHEBI:15377"/>
        <dbReference type="ChEBI" id="CHEBI:29999"/>
        <dbReference type="ChEBI" id="CHEBI:43474"/>
        <dbReference type="ChEBI" id="CHEBI:83421"/>
        <dbReference type="EC" id="3.1.3.16"/>
    </reaction>
</comment>
<feature type="region of interest" description="Disordered" evidence="9">
    <location>
        <begin position="899"/>
        <end position="961"/>
    </location>
</feature>
<dbReference type="SMART" id="SM00577">
    <property type="entry name" value="CPDc"/>
    <property type="match status" value="1"/>
</dbReference>
<dbReference type="InterPro" id="IPR000210">
    <property type="entry name" value="BTB/POZ_dom"/>
</dbReference>
<feature type="region of interest" description="Disordered" evidence="9">
    <location>
        <begin position="798"/>
        <end position="879"/>
    </location>
</feature>
<keyword evidence="4" id="KW-0904">Protein phosphatase</keyword>
<dbReference type="EC" id="3.1.3.16" evidence="2"/>
<dbReference type="InterPro" id="IPR039189">
    <property type="entry name" value="Fcp1"/>
</dbReference>
<keyword evidence="5" id="KW-0539">Nucleus</keyword>
<evidence type="ECO:0000256" key="8">
    <source>
        <dbReference type="ARBA" id="ARBA00048336"/>
    </source>
</evidence>
<name>A0A8J4TLX3_CLAMG</name>
<dbReference type="EMBL" id="QNUK01000448">
    <property type="protein sequence ID" value="KAF5893164.1"/>
    <property type="molecule type" value="Genomic_DNA"/>
</dbReference>
<evidence type="ECO:0000259" key="10">
    <source>
        <dbReference type="PROSITE" id="PS50097"/>
    </source>
</evidence>
<feature type="domain" description="BTB" evidence="10">
    <location>
        <begin position="706"/>
        <end position="770"/>
    </location>
</feature>
<feature type="region of interest" description="Disordered" evidence="9">
    <location>
        <begin position="239"/>
        <end position="269"/>
    </location>
</feature>
<evidence type="ECO:0000256" key="7">
    <source>
        <dbReference type="ARBA" id="ARBA00047761"/>
    </source>
</evidence>
<feature type="non-terminal residue" evidence="13">
    <location>
        <position position="1031"/>
    </location>
</feature>
<comment type="catalytic activity">
    <reaction evidence="8">
        <text>O-phospho-L-threonyl-[protein] + H2O = L-threonyl-[protein] + phosphate</text>
        <dbReference type="Rhea" id="RHEA:47004"/>
        <dbReference type="Rhea" id="RHEA-COMP:11060"/>
        <dbReference type="Rhea" id="RHEA-COMP:11605"/>
        <dbReference type="ChEBI" id="CHEBI:15377"/>
        <dbReference type="ChEBI" id="CHEBI:30013"/>
        <dbReference type="ChEBI" id="CHEBI:43474"/>
        <dbReference type="ChEBI" id="CHEBI:61977"/>
        <dbReference type="EC" id="3.1.3.16"/>
    </reaction>
</comment>
<dbReference type="InterPro" id="IPR011333">
    <property type="entry name" value="SKP1/BTB/POZ_sf"/>
</dbReference>
<dbReference type="SUPFAM" id="SSF54695">
    <property type="entry name" value="POZ domain"/>
    <property type="match status" value="1"/>
</dbReference>
<dbReference type="PROSITE" id="PS50097">
    <property type="entry name" value="BTB"/>
    <property type="match status" value="1"/>
</dbReference>
<feature type="compositionally biased region" description="Polar residues" evidence="9">
    <location>
        <begin position="84"/>
        <end position="103"/>
    </location>
</feature>
<feature type="non-terminal residue" evidence="13">
    <location>
        <position position="1"/>
    </location>
</feature>
<protein>
    <recommendedName>
        <fullName evidence="6">RNA polymerase II subunit A C-terminal domain phosphatase</fullName>
        <ecNumber evidence="2">3.1.3.16</ecNumber>
    </recommendedName>
</protein>
<gene>
    <name evidence="13" type="primary">ctdp1</name>
    <name evidence="13" type="ORF">DAT39_017129</name>
</gene>
<dbReference type="CDD" id="cd17729">
    <property type="entry name" value="BRCT_CTDP1"/>
    <property type="match status" value="1"/>
</dbReference>
<dbReference type="FunFam" id="3.40.50.10190:FF:000007">
    <property type="entry name" value="RNA polymerase II subunit A C-terminal domain phosphatase"/>
    <property type="match status" value="1"/>
</dbReference>
<evidence type="ECO:0000256" key="9">
    <source>
        <dbReference type="SAM" id="MobiDB-lite"/>
    </source>
</evidence>
<feature type="domain" description="FCP1 homology" evidence="12">
    <location>
        <begin position="1"/>
        <end position="85"/>
    </location>
</feature>
<feature type="region of interest" description="Disordered" evidence="9">
    <location>
        <begin position="73"/>
        <end position="225"/>
    </location>
</feature>
<dbReference type="InterPro" id="IPR023214">
    <property type="entry name" value="HAD_sf"/>
</dbReference>
<dbReference type="Gene3D" id="3.40.50.10190">
    <property type="entry name" value="BRCT domain"/>
    <property type="match status" value="1"/>
</dbReference>
<dbReference type="Proteomes" id="UP000727407">
    <property type="component" value="Unassembled WGS sequence"/>
</dbReference>
<dbReference type="Gene3D" id="3.40.50.1000">
    <property type="entry name" value="HAD superfamily/HAD-like"/>
    <property type="match status" value="1"/>
</dbReference>
<dbReference type="OrthoDB" id="10249888at2759"/>
<evidence type="ECO:0000256" key="6">
    <source>
        <dbReference type="ARBA" id="ARBA00040602"/>
    </source>
</evidence>
<dbReference type="Pfam" id="PF09309">
    <property type="entry name" value="FCP1_C"/>
    <property type="match status" value="1"/>
</dbReference>
<feature type="compositionally biased region" description="Acidic residues" evidence="9">
    <location>
        <begin position="560"/>
        <end position="572"/>
    </location>
</feature>
<feature type="compositionally biased region" description="Acidic residues" evidence="9">
    <location>
        <begin position="214"/>
        <end position="225"/>
    </location>
</feature>
<evidence type="ECO:0000256" key="5">
    <source>
        <dbReference type="ARBA" id="ARBA00023242"/>
    </source>
</evidence>
<evidence type="ECO:0000313" key="13">
    <source>
        <dbReference type="EMBL" id="KAF5893164.1"/>
    </source>
</evidence>
<evidence type="ECO:0000256" key="3">
    <source>
        <dbReference type="ARBA" id="ARBA00022801"/>
    </source>
</evidence>
<dbReference type="PROSITE" id="PS50172">
    <property type="entry name" value="BRCT"/>
    <property type="match status" value="1"/>
</dbReference>
<dbReference type="PANTHER" id="PTHR23081:SF36">
    <property type="entry name" value="RNA POLYMERASE II SUBUNIT A C-TERMINAL DOMAIN PHOSPHATASE"/>
    <property type="match status" value="1"/>
</dbReference>
<keyword evidence="3" id="KW-0378">Hydrolase</keyword>
<dbReference type="GO" id="GO:0008420">
    <property type="term" value="F:RNA polymerase II CTD heptapeptide repeat phosphatase activity"/>
    <property type="evidence" value="ECO:0007669"/>
    <property type="project" value="InterPro"/>
</dbReference>
<feature type="region of interest" description="Disordered" evidence="9">
    <location>
        <begin position="434"/>
        <end position="673"/>
    </location>
</feature>
<feature type="compositionally biased region" description="Polar residues" evidence="9">
    <location>
        <begin position="492"/>
        <end position="501"/>
    </location>
</feature>
<feature type="compositionally biased region" description="Polar residues" evidence="9">
    <location>
        <begin position="938"/>
        <end position="951"/>
    </location>
</feature>
<dbReference type="InterPro" id="IPR004274">
    <property type="entry name" value="FCP1_dom"/>
</dbReference>
<dbReference type="Pfam" id="PF00651">
    <property type="entry name" value="BTB"/>
    <property type="match status" value="1"/>
</dbReference>
<feature type="domain" description="BRCT" evidence="11">
    <location>
        <begin position="331"/>
        <end position="430"/>
    </location>
</feature>
<dbReference type="Gene3D" id="3.30.710.10">
    <property type="entry name" value="Potassium Channel Kv1.1, Chain A"/>
    <property type="match status" value="1"/>
</dbReference>
<dbReference type="SUPFAM" id="SSF52113">
    <property type="entry name" value="BRCT domain"/>
    <property type="match status" value="1"/>
</dbReference>
<dbReference type="InterPro" id="IPR015388">
    <property type="entry name" value="FCP1_C"/>
</dbReference>
<comment type="caution">
    <text evidence="13">The sequence shown here is derived from an EMBL/GenBank/DDBJ whole genome shotgun (WGS) entry which is preliminary data.</text>
</comment>
<evidence type="ECO:0000313" key="14">
    <source>
        <dbReference type="Proteomes" id="UP000727407"/>
    </source>
</evidence>
<dbReference type="SMART" id="SM00292">
    <property type="entry name" value="BRCT"/>
    <property type="match status" value="1"/>
</dbReference>
<feature type="compositionally biased region" description="Low complexity" evidence="9">
    <location>
        <begin position="806"/>
        <end position="816"/>
    </location>
</feature>
<evidence type="ECO:0000259" key="11">
    <source>
        <dbReference type="PROSITE" id="PS50172"/>
    </source>
</evidence>
<feature type="compositionally biased region" description="Basic and acidic residues" evidence="9">
    <location>
        <begin position="106"/>
        <end position="131"/>
    </location>
</feature>
<evidence type="ECO:0000259" key="12">
    <source>
        <dbReference type="PROSITE" id="PS50969"/>
    </source>
</evidence>
<reference evidence="13" key="1">
    <citation type="submission" date="2020-07" db="EMBL/GenBank/DDBJ databases">
        <title>Clarias magur genome sequencing, assembly and annotation.</title>
        <authorList>
            <person name="Kushwaha B."/>
            <person name="Kumar R."/>
            <person name="Das P."/>
            <person name="Joshi C.G."/>
            <person name="Kumar D."/>
            <person name="Nagpure N.S."/>
            <person name="Pandey M."/>
            <person name="Agarwal S."/>
            <person name="Srivastava S."/>
            <person name="Singh M."/>
            <person name="Sahoo L."/>
            <person name="Jayasankar P."/>
            <person name="Meher P.K."/>
            <person name="Koringa P.G."/>
            <person name="Iquebal M.A."/>
            <person name="Das S.P."/>
            <person name="Bit A."/>
            <person name="Patnaik S."/>
            <person name="Patel N."/>
            <person name="Shah T.M."/>
            <person name="Hinsu A."/>
            <person name="Jena J.K."/>
        </authorList>
    </citation>
    <scope>NUCLEOTIDE SEQUENCE</scope>
    <source>
        <strain evidence="13">CIFAMagur01</strain>
        <tissue evidence="13">Testis</tissue>
    </source>
</reference>
<feature type="compositionally biased region" description="Acidic residues" evidence="9">
    <location>
        <begin position="899"/>
        <end position="908"/>
    </location>
</feature>
<evidence type="ECO:0000256" key="2">
    <source>
        <dbReference type="ARBA" id="ARBA00013081"/>
    </source>
</evidence>
<accession>A0A8J4TLX3</accession>
<feature type="compositionally biased region" description="Basic and acidic residues" evidence="9">
    <location>
        <begin position="550"/>
        <end position="559"/>
    </location>
</feature>
<dbReference type="Pfam" id="PF12738">
    <property type="entry name" value="PTCB-BRCT"/>
    <property type="match status" value="1"/>
</dbReference>
<evidence type="ECO:0000256" key="1">
    <source>
        <dbReference type="ARBA" id="ARBA00004123"/>
    </source>
</evidence>
<dbReference type="InterPro" id="IPR036420">
    <property type="entry name" value="BRCT_dom_sf"/>
</dbReference>